<reference evidence="6" key="1">
    <citation type="submission" date="2022-11" db="EMBL/GenBank/DDBJ databases">
        <authorList>
            <person name="Petersen C."/>
        </authorList>
    </citation>
    <scope>NUCLEOTIDE SEQUENCE</scope>
    <source>
        <strain evidence="6">IBT 34128</strain>
    </source>
</reference>
<protein>
    <recommendedName>
        <fullName evidence="5">GAR domain-containing protein</fullName>
    </recommendedName>
</protein>
<comment type="caution">
    <text evidence="6">The sequence shown here is derived from an EMBL/GenBank/DDBJ whole genome shotgun (WGS) entry which is preliminary data.</text>
</comment>
<dbReference type="GeneID" id="81396973"/>
<feature type="region of interest" description="Disordered" evidence="4">
    <location>
        <begin position="961"/>
        <end position="990"/>
    </location>
</feature>
<feature type="region of interest" description="Disordered" evidence="4">
    <location>
        <begin position="1123"/>
        <end position="1313"/>
    </location>
</feature>
<dbReference type="Proteomes" id="UP001141434">
    <property type="component" value="Unassembled WGS sequence"/>
</dbReference>
<evidence type="ECO:0000256" key="4">
    <source>
        <dbReference type="SAM" id="MobiDB-lite"/>
    </source>
</evidence>
<feature type="compositionally biased region" description="Basic and acidic residues" evidence="4">
    <location>
        <begin position="398"/>
        <end position="410"/>
    </location>
</feature>
<feature type="compositionally biased region" description="Low complexity" evidence="4">
    <location>
        <begin position="695"/>
        <end position="708"/>
    </location>
</feature>
<feature type="compositionally biased region" description="Low complexity" evidence="4">
    <location>
        <begin position="450"/>
        <end position="460"/>
    </location>
</feature>
<keyword evidence="2" id="KW-0963">Cytoplasm</keyword>
<dbReference type="GO" id="GO:0008017">
    <property type="term" value="F:microtubule binding"/>
    <property type="evidence" value="ECO:0007669"/>
    <property type="project" value="InterPro"/>
</dbReference>
<keyword evidence="3" id="KW-0206">Cytoskeleton</keyword>
<feature type="compositionally biased region" description="Low complexity" evidence="4">
    <location>
        <begin position="741"/>
        <end position="758"/>
    </location>
</feature>
<feature type="compositionally biased region" description="Pro residues" evidence="4">
    <location>
        <begin position="361"/>
        <end position="373"/>
    </location>
</feature>
<feature type="region of interest" description="Disordered" evidence="4">
    <location>
        <begin position="1"/>
        <end position="32"/>
    </location>
</feature>
<dbReference type="InterPro" id="IPR036534">
    <property type="entry name" value="GAR_dom_sf"/>
</dbReference>
<feature type="compositionally biased region" description="Polar residues" evidence="4">
    <location>
        <begin position="413"/>
        <end position="424"/>
    </location>
</feature>
<feature type="compositionally biased region" description="Polar residues" evidence="4">
    <location>
        <begin position="488"/>
        <end position="505"/>
    </location>
</feature>
<evidence type="ECO:0000256" key="2">
    <source>
        <dbReference type="ARBA" id="ARBA00022490"/>
    </source>
</evidence>
<feature type="compositionally biased region" description="Polar residues" evidence="4">
    <location>
        <begin position="1034"/>
        <end position="1044"/>
    </location>
</feature>
<feature type="compositionally biased region" description="Low complexity" evidence="4">
    <location>
        <begin position="1222"/>
        <end position="1234"/>
    </location>
</feature>
<feature type="compositionally biased region" description="Basic and acidic residues" evidence="4">
    <location>
        <begin position="784"/>
        <end position="806"/>
    </location>
</feature>
<organism evidence="6 7">
    <name type="scientific">Penicillium alfredii</name>
    <dbReference type="NCBI Taxonomy" id="1506179"/>
    <lineage>
        <taxon>Eukaryota</taxon>
        <taxon>Fungi</taxon>
        <taxon>Dikarya</taxon>
        <taxon>Ascomycota</taxon>
        <taxon>Pezizomycotina</taxon>
        <taxon>Eurotiomycetes</taxon>
        <taxon>Eurotiomycetidae</taxon>
        <taxon>Eurotiales</taxon>
        <taxon>Aspergillaceae</taxon>
        <taxon>Penicillium</taxon>
    </lineage>
</organism>
<feature type="region of interest" description="Disordered" evidence="4">
    <location>
        <begin position="832"/>
        <end position="934"/>
    </location>
</feature>
<feature type="region of interest" description="Disordered" evidence="4">
    <location>
        <begin position="356"/>
        <end position="819"/>
    </location>
</feature>
<evidence type="ECO:0000256" key="1">
    <source>
        <dbReference type="ARBA" id="ARBA00004245"/>
    </source>
</evidence>
<dbReference type="Gene3D" id="3.30.920.20">
    <property type="entry name" value="Gas2-like domain"/>
    <property type="match status" value="1"/>
</dbReference>
<dbReference type="OrthoDB" id="5409589at2759"/>
<feature type="compositionally biased region" description="Polar residues" evidence="4">
    <location>
        <begin position="530"/>
        <end position="541"/>
    </location>
</feature>
<feature type="region of interest" description="Disordered" evidence="4">
    <location>
        <begin position="1003"/>
        <end position="1048"/>
    </location>
</feature>
<feature type="compositionally biased region" description="Basic and acidic residues" evidence="4">
    <location>
        <begin position="1021"/>
        <end position="1031"/>
    </location>
</feature>
<keyword evidence="7" id="KW-1185">Reference proteome</keyword>
<feature type="compositionally biased region" description="Polar residues" evidence="4">
    <location>
        <begin position="807"/>
        <end position="819"/>
    </location>
</feature>
<dbReference type="SUPFAM" id="SSF143575">
    <property type="entry name" value="GAS2 domain-like"/>
    <property type="match status" value="1"/>
</dbReference>
<dbReference type="Pfam" id="PF02187">
    <property type="entry name" value="GAS2"/>
    <property type="match status" value="1"/>
</dbReference>
<evidence type="ECO:0000259" key="5">
    <source>
        <dbReference type="PROSITE" id="PS51460"/>
    </source>
</evidence>
<name>A0A9W9F2J9_9EURO</name>
<feature type="compositionally biased region" description="Polar residues" evidence="4">
    <location>
        <begin position="1198"/>
        <end position="1209"/>
    </location>
</feature>
<accession>A0A9W9F2J9</accession>
<feature type="domain" description="GAR" evidence="5">
    <location>
        <begin position="1045"/>
        <end position="1118"/>
    </location>
</feature>
<dbReference type="EMBL" id="JAPMSZ010000009">
    <property type="protein sequence ID" value="KAJ5092409.1"/>
    <property type="molecule type" value="Genomic_DNA"/>
</dbReference>
<feature type="compositionally biased region" description="Polar residues" evidence="4">
    <location>
        <begin position="627"/>
        <end position="650"/>
    </location>
</feature>
<dbReference type="GO" id="GO:0005856">
    <property type="term" value="C:cytoskeleton"/>
    <property type="evidence" value="ECO:0007669"/>
    <property type="project" value="UniProtKB-SubCell"/>
</dbReference>
<dbReference type="InterPro" id="IPR003108">
    <property type="entry name" value="GAR_dom"/>
</dbReference>
<dbReference type="RefSeq" id="XP_056510604.1">
    <property type="nucleotide sequence ID" value="XM_056657804.1"/>
</dbReference>
<evidence type="ECO:0000256" key="3">
    <source>
        <dbReference type="ARBA" id="ARBA00023212"/>
    </source>
</evidence>
<gene>
    <name evidence="6" type="ORF">NUU61_007279</name>
</gene>
<feature type="compositionally biased region" description="Polar residues" evidence="4">
    <location>
        <begin position="19"/>
        <end position="29"/>
    </location>
</feature>
<comment type="subcellular location">
    <subcellularLocation>
        <location evidence="1">Cytoplasm</location>
        <location evidence="1">Cytoskeleton</location>
    </subcellularLocation>
</comment>
<feature type="compositionally biased region" description="Polar residues" evidence="4">
    <location>
        <begin position="861"/>
        <end position="878"/>
    </location>
</feature>
<evidence type="ECO:0000313" key="6">
    <source>
        <dbReference type="EMBL" id="KAJ5092409.1"/>
    </source>
</evidence>
<feature type="compositionally biased region" description="Polar residues" evidence="4">
    <location>
        <begin position="1138"/>
        <end position="1150"/>
    </location>
</feature>
<reference evidence="6" key="2">
    <citation type="journal article" date="2023" name="IMA Fungus">
        <title>Comparative genomic study of the Penicillium genus elucidates a diverse pangenome and 15 lateral gene transfer events.</title>
        <authorList>
            <person name="Petersen C."/>
            <person name="Sorensen T."/>
            <person name="Nielsen M.R."/>
            <person name="Sondergaard T.E."/>
            <person name="Sorensen J.L."/>
            <person name="Fitzpatrick D.A."/>
            <person name="Frisvad J.C."/>
            <person name="Nielsen K.L."/>
        </authorList>
    </citation>
    <scope>NUCLEOTIDE SEQUENCE</scope>
    <source>
        <strain evidence="6">IBT 34128</strain>
    </source>
</reference>
<dbReference type="PROSITE" id="PS51460">
    <property type="entry name" value="GAR"/>
    <property type="match status" value="1"/>
</dbReference>
<evidence type="ECO:0000313" key="7">
    <source>
        <dbReference type="Proteomes" id="UP001141434"/>
    </source>
</evidence>
<proteinExistence type="predicted"/>
<sequence length="1344" mass="146480">MAASRTSPLRPSIRLSPAHSRNNSCSTSPERLPTSIYQKVDPLLSNLSPESTLNALTSTEAIPSNEKLAHDVLSQSISQVSPAERALGIRAAIAAQNLNIWYREVQSWRWPNQNEAKIGKGFIPPTDSGAGEKPSTSSILLPPGTREVDHYGCLPAVVVEGYEKRVEEIRDGMDNLDVEELKEHVLNAHIPSRSRPSSSTSSVSVPPPLSYVQLSDFTAVITATILRALPFLTRLNRLLTTWDVRLLVLRQIPGLLRELGLTRSALDTSLHALRASNPSGIDQTPYSSAYLRAEHVKLESAVVSVGRRVDRILDALEGRPDSLPERWIDELEGIESDFAAWVVEAERYTVHNECLRVNDEPPVPETPEDPNPTPEEKPEDMEQETRQDAAEAQSTRQETARQMDTIKEGPRNGSETPTQESNQESSERPTQDFMLPSPKDHAPSPPVPVPEISVNPESPSQEMFHSTADVEKKTEELSTVVVAGELETPTQANFPPEQPVQTVEQSSSASASRPATPDMENKENIPPPGFNQQITPTSPRVSQVKPAALSEHTDLVEDPFVQFPRVRNEAGTNNVPELTAATDESPRGKIDMLPVAEKQTTLPTVDSGKEDEAQAVGDLLQPDHSLPETQPTTDRQSNNPATDVGSQPQGQPGAPTEPGPNPILADTPNRIPNTHDLDTKQSVHLPSRSIAAVESSDPGSKSSSPKSHSSNEPKAADNSGPRKPLQSPIKLSKKPRGHRPSTGSMDSLLSDGSSLSSSADAPEPNTASSNENPLMVPSHKERHTRSDPSHDHTLREDRLLRLEHSKGSSPKSLQQTRSVSLPLERFINERLDLNLDGESVPAVRGPKPTKPSAGSADLPSGVQNQDSLFSKDVSLTPTPQMPRPSRRRPALSRGKSSFDLRASRQASMIQEQNRKSFAKNAAHRPIELQDQPKSFRLRQRLTAHPSLESLGVKRQELPYVEEDESELTDFESRSSSPNKRSRKPRDQLDEKISSILNTLPGRIHLVDPNNEAETSSSSSSLDRRLRDRYRSESPQGLPSRSATPAPSFMLMPAARRRSHAHKMEDSCIKLYHLHHGGQSTPSKLFVRTVGEEGRRVMVRVGGGWADLGEYLREYVIHHGRRKVSETPRVEVQGLASRASPSYSSPGTNIPQAAPSYALSGRATPSRPPSVLSARPSSSLTVRKMRRGSNASDAVVPRSVTTGNINSFTSPPAVIAPTRRRLSASSSYSFSDTHSPANPVAGPSNQESRSTPLGLAGPKPRSRHVSMSPEGEAWVKDVLQQTRRSSSLNPPPFPLSQESDDAEAADSADTGLAVPSLPKVRSVGDIGLTGTSRRVVLRGLGSRRS</sequence>